<dbReference type="GO" id="GO:0010181">
    <property type="term" value="F:FMN binding"/>
    <property type="evidence" value="ECO:0007669"/>
    <property type="project" value="InterPro"/>
</dbReference>
<dbReference type="OMA" id="AGMSNTH"/>
<dbReference type="InterPro" id="IPR037396">
    <property type="entry name" value="FMN_HAD"/>
</dbReference>
<evidence type="ECO:0000256" key="6">
    <source>
        <dbReference type="ARBA" id="ARBA00024042"/>
    </source>
</evidence>
<accession>V4AFJ2</accession>
<dbReference type="OrthoDB" id="6274671at2759"/>
<evidence type="ECO:0000256" key="9">
    <source>
        <dbReference type="PIRSR" id="PIRSR000138-1"/>
    </source>
</evidence>
<dbReference type="RefSeq" id="XP_009046274.1">
    <property type="nucleotide sequence ID" value="XM_009048026.1"/>
</dbReference>
<dbReference type="InterPro" id="IPR012133">
    <property type="entry name" value="Alpha-hydoxy_acid_DH_FMN"/>
</dbReference>
<dbReference type="AlphaFoldDB" id="V4AFJ2"/>
<keyword evidence="4 10" id="KW-0288">FMN</keyword>
<dbReference type="EC" id="1.1.3.15" evidence="2"/>
<sequence>MSETLVTVADFEKLAAAKLSKSVREYFNSGANYNQTYEDNCNAFKRYRLRPRYMRDVSNFDFSTTIQGHRVASPLGISSMAQCKLAHPDGEIGLAKAADSVNCCFSLASMATTSMDEIRTAVPDGLHFFQIFILKDRGLLLELISEAERKGFKGLVITIDCVVLGYRPSEIKNKDALQPHLELVYISIKMEASSRLESFKNFVSDTFDSSQTWKDIAWLKTVTKLPIITKGVLNKEDAIEALQSGVDGIWVSNHGGRNLDTVPATVSHSFQIDVVSEIIKVVNGRCEVYLDGGIRSGLDVMKALAMGVTAVFVGRPILWGLVCDGKTGAEKVLRILNQELKIGMMLSGKK</sequence>
<evidence type="ECO:0000256" key="5">
    <source>
        <dbReference type="ARBA" id="ARBA00023002"/>
    </source>
</evidence>
<dbReference type="GO" id="GO:0005777">
    <property type="term" value="C:peroxisome"/>
    <property type="evidence" value="ECO:0007669"/>
    <property type="project" value="UniProtKB-ARBA"/>
</dbReference>
<feature type="binding site" evidence="10">
    <location>
        <begin position="291"/>
        <end position="295"/>
    </location>
    <ligand>
        <name>FMN</name>
        <dbReference type="ChEBI" id="CHEBI:58210"/>
    </ligand>
</feature>
<protein>
    <recommendedName>
        <fullName evidence="2">(S)-2-hydroxy-acid oxidase</fullName>
        <ecNumber evidence="2">1.1.3.15</ecNumber>
    </recommendedName>
</protein>
<evidence type="ECO:0000256" key="7">
    <source>
        <dbReference type="ARBA" id="ARBA00029325"/>
    </source>
</evidence>
<dbReference type="PIRSF" id="PIRSF000138">
    <property type="entry name" value="Al-hdrx_acd_dh"/>
    <property type="match status" value="1"/>
</dbReference>
<dbReference type="InterPro" id="IPR000262">
    <property type="entry name" value="FMN-dep_DH"/>
</dbReference>
<dbReference type="Pfam" id="PF01070">
    <property type="entry name" value="FMN_dh"/>
    <property type="match status" value="1"/>
</dbReference>
<comment type="catalytic activity">
    <reaction evidence="7">
        <text>a (2S)-2-hydroxycarboxylate + O2 = a 2-oxocarboxylate + H2O2</text>
        <dbReference type="Rhea" id="RHEA:16789"/>
        <dbReference type="ChEBI" id="CHEBI:15379"/>
        <dbReference type="ChEBI" id="CHEBI:16240"/>
        <dbReference type="ChEBI" id="CHEBI:35179"/>
        <dbReference type="ChEBI" id="CHEBI:58123"/>
        <dbReference type="EC" id="1.1.3.15"/>
    </reaction>
    <physiologicalReaction direction="left-to-right" evidence="7">
        <dbReference type="Rhea" id="RHEA:16790"/>
    </physiologicalReaction>
</comment>
<dbReference type="KEGG" id="lgi:LOTGIDRAFT_110617"/>
<dbReference type="CDD" id="cd02809">
    <property type="entry name" value="alpha_hydroxyacid_oxid_FMN"/>
    <property type="match status" value="1"/>
</dbReference>
<dbReference type="PANTHER" id="PTHR10578:SF107">
    <property type="entry name" value="2-HYDROXYACID OXIDASE 1"/>
    <property type="match status" value="1"/>
</dbReference>
<evidence type="ECO:0000256" key="10">
    <source>
        <dbReference type="PIRSR" id="PIRSR000138-2"/>
    </source>
</evidence>
<dbReference type="CTD" id="20230606"/>
<feature type="binding site" evidence="10">
    <location>
        <position position="257"/>
    </location>
    <ligand>
        <name>glyoxylate</name>
        <dbReference type="ChEBI" id="CHEBI:36655"/>
    </ligand>
</feature>
<name>V4AFJ2_LOTGI</name>
<feature type="binding site" evidence="10">
    <location>
        <position position="26"/>
    </location>
    <ligand>
        <name>glyoxylate</name>
        <dbReference type="ChEBI" id="CHEBI:36655"/>
    </ligand>
</feature>
<evidence type="ECO:0000256" key="3">
    <source>
        <dbReference type="ARBA" id="ARBA00022630"/>
    </source>
</evidence>
<feature type="domain" description="FMN hydroxy acid dehydrogenase" evidence="11">
    <location>
        <begin position="1"/>
        <end position="350"/>
    </location>
</feature>
<feature type="binding site" evidence="10">
    <location>
        <position position="158"/>
    </location>
    <ligand>
        <name>FMN</name>
        <dbReference type="ChEBI" id="CHEBI:58210"/>
    </ligand>
</feature>
<feature type="binding site" evidence="10">
    <location>
        <position position="252"/>
    </location>
    <ligand>
        <name>FMN</name>
        <dbReference type="ChEBI" id="CHEBI:58210"/>
    </ligand>
</feature>
<feature type="binding site" evidence="10">
    <location>
        <position position="254"/>
    </location>
    <ligand>
        <name>glyoxylate</name>
        <dbReference type="ChEBI" id="CHEBI:36655"/>
    </ligand>
</feature>
<dbReference type="EMBL" id="KB200129">
    <property type="protein sequence ID" value="ESP02804.1"/>
    <property type="molecule type" value="Genomic_DNA"/>
</dbReference>
<dbReference type="STRING" id="225164.V4AFJ2"/>
<dbReference type="SUPFAM" id="SSF51395">
    <property type="entry name" value="FMN-linked oxidoreductases"/>
    <property type="match status" value="1"/>
</dbReference>
<feature type="active site" description="Proton acceptor" evidence="9">
    <location>
        <position position="254"/>
    </location>
</feature>
<comment type="catalytic activity">
    <reaction evidence="8">
        <text>2-hydroxyoctanoate + O2 = 2-oxooctanoate + H2O2</text>
        <dbReference type="Rhea" id="RHEA:67940"/>
        <dbReference type="ChEBI" id="CHEBI:15379"/>
        <dbReference type="ChEBI" id="CHEBI:16240"/>
        <dbReference type="ChEBI" id="CHEBI:133514"/>
        <dbReference type="ChEBI" id="CHEBI:176689"/>
    </reaction>
    <physiologicalReaction direction="left-to-right" evidence="8">
        <dbReference type="Rhea" id="RHEA:67941"/>
    </physiologicalReaction>
</comment>
<feature type="binding site" evidence="10">
    <location>
        <position position="167"/>
    </location>
    <ligand>
        <name>glyoxylate</name>
        <dbReference type="ChEBI" id="CHEBI:36655"/>
    </ligand>
</feature>
<feature type="binding site" evidence="10">
    <location>
        <position position="230"/>
    </location>
    <ligand>
        <name>FMN</name>
        <dbReference type="ChEBI" id="CHEBI:58210"/>
    </ligand>
</feature>
<dbReference type="PROSITE" id="PS51349">
    <property type="entry name" value="FMN_HYDROXY_ACID_DH_2"/>
    <property type="match status" value="1"/>
</dbReference>
<dbReference type="GeneID" id="20230606"/>
<dbReference type="PANTHER" id="PTHR10578">
    <property type="entry name" value="S -2-HYDROXY-ACID OXIDASE-RELATED"/>
    <property type="match status" value="1"/>
</dbReference>
<evidence type="ECO:0000313" key="13">
    <source>
        <dbReference type="Proteomes" id="UP000030746"/>
    </source>
</evidence>
<comment type="similarity">
    <text evidence="6">Belongs to the FMN-dependent alpha-hydroxy acid dehydrogenase family.</text>
</comment>
<keyword evidence="13" id="KW-1185">Reference proteome</keyword>
<dbReference type="InterPro" id="IPR013785">
    <property type="entry name" value="Aldolase_TIM"/>
</dbReference>
<keyword evidence="5" id="KW-0560">Oxidoreductase</keyword>
<evidence type="ECO:0000256" key="8">
    <source>
        <dbReference type="ARBA" id="ARBA00029327"/>
    </source>
</evidence>
<feature type="binding site" evidence="10">
    <location>
        <begin position="314"/>
        <end position="315"/>
    </location>
    <ligand>
        <name>FMN</name>
        <dbReference type="ChEBI" id="CHEBI:58210"/>
    </ligand>
</feature>
<reference evidence="12 13" key="1">
    <citation type="journal article" date="2013" name="Nature">
        <title>Insights into bilaterian evolution from three spiralian genomes.</title>
        <authorList>
            <person name="Simakov O."/>
            <person name="Marletaz F."/>
            <person name="Cho S.J."/>
            <person name="Edsinger-Gonzales E."/>
            <person name="Havlak P."/>
            <person name="Hellsten U."/>
            <person name="Kuo D.H."/>
            <person name="Larsson T."/>
            <person name="Lv J."/>
            <person name="Arendt D."/>
            <person name="Savage R."/>
            <person name="Osoegawa K."/>
            <person name="de Jong P."/>
            <person name="Grimwood J."/>
            <person name="Chapman J.A."/>
            <person name="Shapiro H."/>
            <person name="Aerts A."/>
            <person name="Otillar R.P."/>
            <person name="Terry A.Y."/>
            <person name="Boore J.L."/>
            <person name="Grigoriev I.V."/>
            <person name="Lindberg D.R."/>
            <person name="Seaver E.C."/>
            <person name="Weisblat D.A."/>
            <person name="Putnam N.H."/>
            <person name="Rokhsar D.S."/>
        </authorList>
    </citation>
    <scope>NUCLEOTIDE SEQUENCE [LARGE SCALE GENOMIC DNA]</scope>
</reference>
<evidence type="ECO:0000313" key="12">
    <source>
        <dbReference type="EMBL" id="ESP02804.1"/>
    </source>
</evidence>
<dbReference type="Gene3D" id="3.20.20.70">
    <property type="entry name" value="Aldolase class I"/>
    <property type="match status" value="1"/>
</dbReference>
<evidence type="ECO:0000259" key="11">
    <source>
        <dbReference type="PROSITE" id="PS51349"/>
    </source>
</evidence>
<dbReference type="GO" id="GO:0003973">
    <property type="term" value="F:(S)-2-hydroxy-acid oxidase activity"/>
    <property type="evidence" value="ECO:0007669"/>
    <property type="project" value="UniProtKB-EC"/>
</dbReference>
<organism evidence="12 13">
    <name type="scientific">Lottia gigantea</name>
    <name type="common">Giant owl limpet</name>
    <dbReference type="NCBI Taxonomy" id="225164"/>
    <lineage>
        <taxon>Eukaryota</taxon>
        <taxon>Metazoa</taxon>
        <taxon>Spiralia</taxon>
        <taxon>Lophotrochozoa</taxon>
        <taxon>Mollusca</taxon>
        <taxon>Gastropoda</taxon>
        <taxon>Patellogastropoda</taxon>
        <taxon>Lottioidea</taxon>
        <taxon>Lottiidae</taxon>
        <taxon>Lottia</taxon>
    </lineage>
</organism>
<dbReference type="FunFam" id="3.20.20.70:FF:000056">
    <property type="entry name" value="hydroxyacid oxidase 2"/>
    <property type="match status" value="1"/>
</dbReference>
<keyword evidence="3 10" id="KW-0285">Flavoprotein</keyword>
<evidence type="ECO:0000256" key="4">
    <source>
        <dbReference type="ARBA" id="ARBA00022643"/>
    </source>
</evidence>
<gene>
    <name evidence="12" type="ORF">LOTGIDRAFT_110617</name>
</gene>
<comment type="cofactor">
    <cofactor evidence="1">
        <name>FMN</name>
        <dbReference type="ChEBI" id="CHEBI:58210"/>
    </cofactor>
</comment>
<feature type="binding site" evidence="10">
    <location>
        <position position="130"/>
    </location>
    <ligand>
        <name>FMN</name>
        <dbReference type="ChEBI" id="CHEBI:58210"/>
    </ligand>
</feature>
<dbReference type="Proteomes" id="UP000030746">
    <property type="component" value="Unassembled WGS sequence"/>
</dbReference>
<proteinExistence type="inferred from homology"/>
<evidence type="ECO:0000256" key="1">
    <source>
        <dbReference type="ARBA" id="ARBA00001917"/>
    </source>
</evidence>
<evidence type="ECO:0000256" key="2">
    <source>
        <dbReference type="ARBA" id="ARBA00013087"/>
    </source>
</evidence>
<dbReference type="HOGENOM" id="CLU_020639_6_1_1"/>